<organism evidence="5 6">
    <name type="scientific">Toxocara canis</name>
    <name type="common">Canine roundworm</name>
    <dbReference type="NCBI Taxonomy" id="6265"/>
    <lineage>
        <taxon>Eukaryota</taxon>
        <taxon>Metazoa</taxon>
        <taxon>Ecdysozoa</taxon>
        <taxon>Nematoda</taxon>
        <taxon>Chromadorea</taxon>
        <taxon>Rhabditida</taxon>
        <taxon>Spirurina</taxon>
        <taxon>Ascaridomorpha</taxon>
        <taxon>Ascaridoidea</taxon>
        <taxon>Toxocaridae</taxon>
        <taxon>Toxocara</taxon>
    </lineage>
</organism>
<dbReference type="Pfam" id="PF13561">
    <property type="entry name" value="adh_short_C2"/>
    <property type="match status" value="1"/>
</dbReference>
<dbReference type="PRINTS" id="PR00080">
    <property type="entry name" value="SDRFAMILY"/>
</dbReference>
<dbReference type="InterPro" id="IPR036291">
    <property type="entry name" value="NAD(P)-bd_dom_sf"/>
</dbReference>
<dbReference type="WBParaSite" id="TCNE_0000997601-mRNA-1">
    <property type="protein sequence ID" value="TCNE_0000997601-mRNA-1"/>
    <property type="gene ID" value="TCNE_0000997601"/>
</dbReference>
<dbReference type="PANTHER" id="PTHR43975">
    <property type="entry name" value="ZGC:101858"/>
    <property type="match status" value="1"/>
</dbReference>
<dbReference type="NCBIfam" id="NF005559">
    <property type="entry name" value="PRK07231.1"/>
    <property type="match status" value="1"/>
</dbReference>
<dbReference type="Gene3D" id="3.40.50.720">
    <property type="entry name" value="NAD(P)-binding Rossmann-like Domain"/>
    <property type="match status" value="1"/>
</dbReference>
<dbReference type="InterPro" id="IPR020904">
    <property type="entry name" value="Sc_DH/Rdtase_CS"/>
</dbReference>
<dbReference type="PRINTS" id="PR00081">
    <property type="entry name" value="GDHRDH"/>
</dbReference>
<dbReference type="PROSITE" id="PS00061">
    <property type="entry name" value="ADH_SHORT"/>
    <property type="match status" value="1"/>
</dbReference>
<feature type="compositionally biased region" description="Acidic residues" evidence="2">
    <location>
        <begin position="846"/>
        <end position="864"/>
    </location>
</feature>
<dbReference type="PANTHER" id="PTHR43975:SF2">
    <property type="entry name" value="EG:BACR7A4.14 PROTEIN-RELATED"/>
    <property type="match status" value="1"/>
</dbReference>
<evidence type="ECO:0000259" key="3">
    <source>
        <dbReference type="SMART" id="SM00822"/>
    </source>
</evidence>
<evidence type="ECO:0000313" key="6">
    <source>
        <dbReference type="WBParaSite" id="TCNE_0000997601-mRNA-1"/>
    </source>
</evidence>
<keyword evidence="5" id="KW-1185">Reference proteome</keyword>
<name>A0A183UNA6_TOXCA</name>
<reference evidence="4 5" key="2">
    <citation type="submission" date="2018-11" db="EMBL/GenBank/DDBJ databases">
        <authorList>
            <consortium name="Pathogen Informatics"/>
        </authorList>
    </citation>
    <scope>NUCLEOTIDE SEQUENCE [LARGE SCALE GENOMIC DNA]</scope>
</reference>
<dbReference type="GO" id="GO:0006629">
    <property type="term" value="P:lipid metabolic process"/>
    <property type="evidence" value="ECO:0007669"/>
    <property type="project" value="UniProtKB-ARBA"/>
</dbReference>
<dbReference type="InterPro" id="IPR002347">
    <property type="entry name" value="SDR_fam"/>
</dbReference>
<dbReference type="GO" id="GO:0016491">
    <property type="term" value="F:oxidoreductase activity"/>
    <property type="evidence" value="ECO:0007669"/>
    <property type="project" value="UniProtKB-KW"/>
</dbReference>
<protein>
    <submittedName>
        <fullName evidence="6">3-oxoacyl-[acyl-carrier-protein] reductase FabG</fullName>
    </submittedName>
</protein>
<dbReference type="SMART" id="SM00822">
    <property type="entry name" value="PKS_KR"/>
    <property type="match status" value="1"/>
</dbReference>
<evidence type="ECO:0000313" key="4">
    <source>
        <dbReference type="EMBL" id="VDM41297.1"/>
    </source>
</evidence>
<sequence>MANPVVNLSGKVALITGATSGIGRATAVLFNKLGASIVITGRATERLQALADELSKNGLAETYPVTADLTKEEDIKSLADATIKKFNKLDILVNNAGILENGTIENTTLEQFDHMISVNLRAVFYLTNLLCPHLIESKGAIVNVSSVNGMRSFPNVLAYNISKAGVDQLTRCAALELAPKGVRVNCVNPGVTLTELHRRSGMNDASYAAFVEHSKSTHALGRAGNPEEVANAIAFLASGAASFITGASLPVDGGRHAMCPRRARGVSAEEEEHLPSNDVDDNGFFALDAPVLTPPDNRSPSPSLEVRSSRRIAERTGGRYPNREVLVRRRYSPGLPGDDSLPRSRLGRSVERKPPPIVLIPKRRPTAIVRSDESPSELNTKPPLLLKSAADVTDGVSLRRHIEEQDRIIAHVTRSPVFRAKFIGSIVDVPVALLLRHGPLDVEVCDCVPKIRLLGYPVSLSFIVDTTKVNPADLCFDGLGPWNVRGGARLSMTKFFFNKEKAKCAPGSHDFCVQRKAYVHPHCVPPNSIKKIIWQITKEDDTCRYALITYCIAADAYVDGVPRIPVAVKSEFMDAAGMSHYGPYRGMQLFSSLHNRLNQDYGAEFEDTYSDYDHTEEVSASELTIREHMFRRRPLVILDLPPLDDDMLYKLTFAPVYKQVYVHSINSVPLDLLLQEQLDETVPVCTFVPKLNPLGCGAAVTFVVDTTKVPICDLSTDNLGAWNSKEGRRMNVRKFYYKEKSKGSEGDHDFCVVQRVYVHPYCRPPESVRKMIWIVKKEGVYCRYALISYYLAPGSDIPPLPHGNSKNNRMAYVRKFPSEVVRRSMRGLRHRTRKAERSSSAAGMSDFDDNAEVNVEETSDDEASEINVDGSPRQQNKFFAVSDEEMSARIAQLTDAIPFTRTFIASINALPIDLLRAEVIAEDTPVNRMVPQIHLTGIGAQMSFLVDSARLPISEVGNDNLGTWNAKEGKRMSVIKFFYDREGLRCTADNHEYCIYRRKYSHPYCDPPNSIARVMWQCKRADGSYTRYTLLSYSIDDGASLILPVNARRSQHVPVLLPDDEQALSEEIARLTSDPVYRRRFINSINDLPIDILLQPWNLNEPVCTAVPHLDIVRSPTEMAVQLAFLVDTTRVAVTDLSTDNLGQWNASQGRRMTMRKFFYNRDKLRCVEGEHDFVITRKTYVHPNALPDGTVRKIIWQLSSEHGYSRYALVTYDIGANAMVEALPHGNSRTKMEAYQRKEPSILAEMKSRKEDEKSKRHCDLRKRTLLDAEEEGLVPKQVKRPASIAAPSSITLYEEGIDDEMTEGYPLTHEDVMERMAQPSMRRFTRPYHNDEPFNVVFLGDLNVGLVQCASCGVDFSQHAMPPEDIVLEHVERFWNQRTGAFSTQQMQKRYIHARLDCVLSRYDYFTTVDFLAISDDVRERLTDLHQQCLSEEFGCSFG</sequence>
<gene>
    <name evidence="4" type="ORF">TCNE_LOCUS9976</name>
</gene>
<evidence type="ECO:0000313" key="5">
    <source>
        <dbReference type="Proteomes" id="UP000050794"/>
    </source>
</evidence>
<keyword evidence="1" id="KW-0560">Oxidoreductase</keyword>
<feature type="compositionally biased region" description="Basic and acidic residues" evidence="2">
    <location>
        <begin position="307"/>
        <end position="327"/>
    </location>
</feature>
<proteinExistence type="predicted"/>
<dbReference type="EMBL" id="UYWY01020347">
    <property type="protein sequence ID" value="VDM41297.1"/>
    <property type="molecule type" value="Genomic_DNA"/>
</dbReference>
<feature type="region of interest" description="Disordered" evidence="2">
    <location>
        <begin position="262"/>
        <end position="356"/>
    </location>
</feature>
<dbReference type="FunFam" id="3.40.50.720:FF:000084">
    <property type="entry name" value="Short-chain dehydrogenase reductase"/>
    <property type="match status" value="1"/>
</dbReference>
<evidence type="ECO:0000256" key="1">
    <source>
        <dbReference type="ARBA" id="ARBA00023002"/>
    </source>
</evidence>
<evidence type="ECO:0000256" key="2">
    <source>
        <dbReference type="SAM" id="MobiDB-lite"/>
    </source>
</evidence>
<dbReference type="InterPro" id="IPR057326">
    <property type="entry name" value="KR_dom"/>
</dbReference>
<dbReference type="Proteomes" id="UP000050794">
    <property type="component" value="Unassembled WGS sequence"/>
</dbReference>
<feature type="region of interest" description="Disordered" evidence="2">
    <location>
        <begin position="827"/>
        <end position="869"/>
    </location>
</feature>
<dbReference type="SUPFAM" id="SSF51735">
    <property type="entry name" value="NAD(P)-binding Rossmann-fold domains"/>
    <property type="match status" value="1"/>
</dbReference>
<reference evidence="6" key="1">
    <citation type="submission" date="2016-06" db="UniProtKB">
        <authorList>
            <consortium name="WormBaseParasite"/>
        </authorList>
    </citation>
    <scope>IDENTIFICATION</scope>
</reference>
<accession>A0A183UNA6</accession>
<feature type="domain" description="Ketoreductase" evidence="3">
    <location>
        <begin position="11"/>
        <end position="190"/>
    </location>
</feature>